<evidence type="ECO:0000256" key="2">
    <source>
        <dbReference type="ARBA" id="ARBA00022833"/>
    </source>
</evidence>
<sequence length="116" mass="12893">MTGYLNLAIKTAARSPCHYRVGAVLAKGGRVLAHACNNNRNPPSISPRHATFHAEESLLRPIRPPRHSVIYVARIDRDGLPRLAKPCLRCQQYLITKGITRAHYTTSTGRGILRLT</sequence>
<dbReference type="InterPro" id="IPR016193">
    <property type="entry name" value="Cytidine_deaminase-like"/>
</dbReference>
<dbReference type="InterPro" id="IPR002125">
    <property type="entry name" value="CMP_dCMP_dom"/>
</dbReference>
<dbReference type="AlphaFoldDB" id="A0A9X8R0F8"/>
<feature type="domain" description="CMP/dCMP-type deaminase" evidence="3">
    <location>
        <begin position="1"/>
        <end position="116"/>
    </location>
</feature>
<evidence type="ECO:0000256" key="1">
    <source>
        <dbReference type="ARBA" id="ARBA00022723"/>
    </source>
</evidence>
<name>A0A9X8R0F8_9ACTN</name>
<evidence type="ECO:0000313" key="4">
    <source>
        <dbReference type="EMBL" id="SHN34180.1"/>
    </source>
</evidence>
<comment type="caution">
    <text evidence="4">The sequence shown here is derived from an EMBL/GenBank/DDBJ whole genome shotgun (WGS) entry which is preliminary data.</text>
</comment>
<dbReference type="Gene3D" id="3.40.140.10">
    <property type="entry name" value="Cytidine Deaminase, domain 2"/>
    <property type="match status" value="1"/>
</dbReference>
<dbReference type="PROSITE" id="PS00903">
    <property type="entry name" value="CYT_DCMP_DEAMINASES_1"/>
    <property type="match status" value="1"/>
</dbReference>
<dbReference type="RefSeq" id="WP_073450186.1">
    <property type="nucleotide sequence ID" value="NZ_FRBK01000043.1"/>
</dbReference>
<dbReference type="Proteomes" id="UP000184388">
    <property type="component" value="Unassembled WGS sequence"/>
</dbReference>
<organism evidence="4 5">
    <name type="scientific">Streptomyces yunnanensis</name>
    <dbReference type="NCBI Taxonomy" id="156453"/>
    <lineage>
        <taxon>Bacteria</taxon>
        <taxon>Bacillati</taxon>
        <taxon>Actinomycetota</taxon>
        <taxon>Actinomycetes</taxon>
        <taxon>Kitasatosporales</taxon>
        <taxon>Streptomycetaceae</taxon>
        <taxon>Streptomyces</taxon>
    </lineage>
</organism>
<dbReference type="SUPFAM" id="SSF53927">
    <property type="entry name" value="Cytidine deaminase-like"/>
    <property type="match status" value="1"/>
</dbReference>
<evidence type="ECO:0000313" key="5">
    <source>
        <dbReference type="Proteomes" id="UP000184388"/>
    </source>
</evidence>
<dbReference type="Pfam" id="PF00383">
    <property type="entry name" value="dCMP_cyt_deam_1"/>
    <property type="match status" value="1"/>
</dbReference>
<dbReference type="GO" id="GO:0016787">
    <property type="term" value="F:hydrolase activity"/>
    <property type="evidence" value="ECO:0007669"/>
    <property type="project" value="InterPro"/>
</dbReference>
<keyword evidence="1" id="KW-0479">Metal-binding</keyword>
<gene>
    <name evidence="4" type="ORF">SAMN05216268_1433</name>
</gene>
<accession>A0A9X8R0F8</accession>
<evidence type="ECO:0000259" key="3">
    <source>
        <dbReference type="PROSITE" id="PS51747"/>
    </source>
</evidence>
<dbReference type="InterPro" id="IPR016192">
    <property type="entry name" value="APOBEC/CMP_deaminase_Zn-bd"/>
</dbReference>
<dbReference type="EMBL" id="FRBK01000043">
    <property type="protein sequence ID" value="SHN34180.1"/>
    <property type="molecule type" value="Genomic_DNA"/>
</dbReference>
<reference evidence="5" key="1">
    <citation type="submission" date="2016-11" db="EMBL/GenBank/DDBJ databases">
        <authorList>
            <person name="Jaros S."/>
            <person name="Januszkiewicz K."/>
            <person name="Wedrychowicz H."/>
        </authorList>
    </citation>
    <scope>NUCLEOTIDE SEQUENCE [LARGE SCALE GENOMIC DNA]</scope>
    <source>
        <strain evidence="5">CGMCC 4.3555</strain>
    </source>
</reference>
<protein>
    <submittedName>
        <fullName evidence="4">Deoxycytidylate deaminase</fullName>
    </submittedName>
</protein>
<proteinExistence type="predicted"/>
<dbReference type="GO" id="GO:0008270">
    <property type="term" value="F:zinc ion binding"/>
    <property type="evidence" value="ECO:0007669"/>
    <property type="project" value="InterPro"/>
</dbReference>
<dbReference type="PROSITE" id="PS51747">
    <property type="entry name" value="CYT_DCMP_DEAMINASES_2"/>
    <property type="match status" value="1"/>
</dbReference>
<keyword evidence="2" id="KW-0862">Zinc</keyword>